<feature type="transmembrane region" description="Helical" evidence="22">
    <location>
        <begin position="195"/>
        <end position="213"/>
    </location>
</feature>
<comment type="similarity">
    <text evidence="16">Belongs to the SEDS family. FtsW subfamily.</text>
</comment>
<protein>
    <recommendedName>
        <fullName evidence="17">Probable peptidoglycan glycosyltransferase FtsW</fullName>
        <ecNumber evidence="19">2.4.99.28</ecNumber>
    </recommendedName>
    <alternativeName>
        <fullName evidence="18">Cell division protein FtsW</fullName>
    </alternativeName>
    <alternativeName>
        <fullName evidence="15">Cell wall polymerase</fullName>
    </alternativeName>
    <alternativeName>
        <fullName evidence="14">Peptidoglycan polymerase</fullName>
    </alternativeName>
</protein>
<evidence type="ECO:0000256" key="10">
    <source>
        <dbReference type="ARBA" id="ARBA00022989"/>
    </source>
</evidence>
<sequence length="400" mass="43518">MNTLIKKELPAKRKFWLNDMEAIVIIMILLVIIGTINIFSASFVTAEMTFKNPYFFLTRHLISIVIGLAAFFIATNFDYHRLRAAVPFLMAFTLVALVVVLITGVSVNGAKRWIGIGSMQFQPSEIAKIVGIVMSASFLGAKIDADKIITPFNRTLLIVLIMAALVEVEPDMGTAVLVAGIPILMYVVAGMNVRWIGYCGIAVALVAAFMITIQPYRMERLKSWYDPWSQSQGVGYQTVQSLSAIGSGGLWGMGLGKGVSKYSYLPEAHTDFAFAVFSQENGLIAVLVVFVLYMTLAIYCANIARRAHDGFGKMMACGIMLLTVGQAAANMAMIIGLLPVVGVPLPFISYGGTSLILNMASIGVLINIGRYAAYKAAKEKNTIAGGMITIKTNQRLRRLK</sequence>
<evidence type="ECO:0000256" key="16">
    <source>
        <dbReference type="ARBA" id="ARBA00038053"/>
    </source>
</evidence>
<dbReference type="RefSeq" id="WP_183861391.1">
    <property type="nucleotide sequence ID" value="NZ_JACHFH010000018.1"/>
</dbReference>
<evidence type="ECO:0000256" key="15">
    <source>
        <dbReference type="ARBA" id="ARBA00033270"/>
    </source>
</evidence>
<comment type="catalytic activity">
    <reaction evidence="20">
        <text>[GlcNAc-(1-&gt;4)-Mur2Ac(oyl-L-Ala-gamma-D-Glu-L-Lys-D-Ala-D-Ala)](n)-di-trans,octa-cis-undecaprenyl diphosphate + beta-D-GlcNAc-(1-&gt;4)-Mur2Ac(oyl-L-Ala-gamma-D-Glu-L-Lys-D-Ala-D-Ala)-di-trans,octa-cis-undecaprenyl diphosphate = [GlcNAc-(1-&gt;4)-Mur2Ac(oyl-L-Ala-gamma-D-Glu-L-Lys-D-Ala-D-Ala)](n+1)-di-trans,octa-cis-undecaprenyl diphosphate + di-trans,octa-cis-undecaprenyl diphosphate + H(+)</text>
        <dbReference type="Rhea" id="RHEA:23708"/>
        <dbReference type="Rhea" id="RHEA-COMP:9602"/>
        <dbReference type="Rhea" id="RHEA-COMP:9603"/>
        <dbReference type="ChEBI" id="CHEBI:15378"/>
        <dbReference type="ChEBI" id="CHEBI:58405"/>
        <dbReference type="ChEBI" id="CHEBI:60033"/>
        <dbReference type="ChEBI" id="CHEBI:78435"/>
        <dbReference type="EC" id="2.4.99.28"/>
    </reaction>
</comment>
<evidence type="ECO:0000256" key="5">
    <source>
        <dbReference type="ARBA" id="ARBA00022676"/>
    </source>
</evidence>
<dbReference type="GO" id="GO:0015648">
    <property type="term" value="F:lipid-linked peptidoglycan transporter activity"/>
    <property type="evidence" value="ECO:0007669"/>
    <property type="project" value="TreeGrafter"/>
</dbReference>
<dbReference type="EMBL" id="JACHFH010000018">
    <property type="protein sequence ID" value="MBB5336446.1"/>
    <property type="molecule type" value="Genomic_DNA"/>
</dbReference>
<keyword evidence="6" id="KW-0808">Transferase</keyword>
<reference evidence="23 24" key="1">
    <citation type="submission" date="2020-08" db="EMBL/GenBank/DDBJ databases">
        <title>Genomic Encyclopedia of Type Strains, Phase IV (KMG-IV): sequencing the most valuable type-strain genomes for metagenomic binning, comparative biology and taxonomic classification.</title>
        <authorList>
            <person name="Goeker M."/>
        </authorList>
    </citation>
    <scope>NUCLEOTIDE SEQUENCE [LARGE SCALE GENOMIC DNA]</scope>
    <source>
        <strain evidence="23 24">DSM 24661</strain>
    </source>
</reference>
<comment type="pathway">
    <text evidence="2">Cell wall biogenesis; peptidoglycan biosynthesis.</text>
</comment>
<dbReference type="Pfam" id="PF01098">
    <property type="entry name" value="FTSW_RODA_SPOVE"/>
    <property type="match status" value="1"/>
</dbReference>
<feature type="transmembrane region" description="Helical" evidence="22">
    <location>
        <begin position="282"/>
        <end position="304"/>
    </location>
</feature>
<dbReference type="GO" id="GO:0032153">
    <property type="term" value="C:cell division site"/>
    <property type="evidence" value="ECO:0007669"/>
    <property type="project" value="TreeGrafter"/>
</dbReference>
<feature type="transmembrane region" description="Helical" evidence="22">
    <location>
        <begin position="86"/>
        <end position="106"/>
    </location>
</feature>
<evidence type="ECO:0000256" key="18">
    <source>
        <dbReference type="ARBA" id="ARBA00041418"/>
    </source>
</evidence>
<evidence type="ECO:0000256" key="22">
    <source>
        <dbReference type="SAM" id="Phobius"/>
    </source>
</evidence>
<evidence type="ECO:0000256" key="4">
    <source>
        <dbReference type="ARBA" id="ARBA00022618"/>
    </source>
</evidence>
<proteinExistence type="inferred from homology"/>
<evidence type="ECO:0000256" key="12">
    <source>
        <dbReference type="ARBA" id="ARBA00023306"/>
    </source>
</evidence>
<accession>A0A840UH48</accession>
<evidence type="ECO:0000256" key="7">
    <source>
        <dbReference type="ARBA" id="ARBA00022692"/>
    </source>
</evidence>
<keyword evidence="7 22" id="KW-0812">Transmembrane</keyword>
<evidence type="ECO:0000256" key="9">
    <source>
        <dbReference type="ARBA" id="ARBA00022984"/>
    </source>
</evidence>
<gene>
    <name evidence="23" type="ORF">HNR32_001595</name>
</gene>
<evidence type="ECO:0000256" key="14">
    <source>
        <dbReference type="ARBA" id="ARBA00032370"/>
    </source>
</evidence>
<evidence type="ECO:0000256" key="11">
    <source>
        <dbReference type="ARBA" id="ARBA00023136"/>
    </source>
</evidence>
<dbReference type="InterPro" id="IPR018365">
    <property type="entry name" value="Cell_cycle_FtsW-rel_CS"/>
</dbReference>
<dbReference type="GO" id="GO:0008955">
    <property type="term" value="F:peptidoglycan glycosyltransferase activity"/>
    <property type="evidence" value="ECO:0007669"/>
    <property type="project" value="UniProtKB-EC"/>
</dbReference>
<keyword evidence="5" id="KW-0328">Glycosyltransferase</keyword>
<feature type="transmembrane region" description="Helical" evidence="22">
    <location>
        <begin position="316"/>
        <end position="341"/>
    </location>
</feature>
<evidence type="ECO:0000256" key="1">
    <source>
        <dbReference type="ARBA" id="ARBA00004651"/>
    </source>
</evidence>
<dbReference type="PANTHER" id="PTHR30474:SF2">
    <property type="entry name" value="PEPTIDOGLYCAN GLYCOSYLTRANSFERASE FTSW-RELATED"/>
    <property type="match status" value="1"/>
</dbReference>
<evidence type="ECO:0000256" key="8">
    <source>
        <dbReference type="ARBA" id="ARBA00022960"/>
    </source>
</evidence>
<keyword evidence="12" id="KW-0131">Cell cycle</keyword>
<evidence type="ECO:0000256" key="21">
    <source>
        <dbReference type="ARBA" id="ARBA00049966"/>
    </source>
</evidence>
<dbReference type="PROSITE" id="PS00428">
    <property type="entry name" value="FTSW_RODA_SPOVE"/>
    <property type="match status" value="1"/>
</dbReference>
<keyword evidence="9" id="KW-0573">Peptidoglycan synthesis</keyword>
<keyword evidence="4 23" id="KW-0132">Cell division</keyword>
<keyword evidence="24" id="KW-1185">Reference proteome</keyword>
<evidence type="ECO:0000256" key="20">
    <source>
        <dbReference type="ARBA" id="ARBA00049902"/>
    </source>
</evidence>
<evidence type="ECO:0000256" key="17">
    <source>
        <dbReference type="ARBA" id="ARBA00041185"/>
    </source>
</evidence>
<dbReference type="GO" id="GO:0009252">
    <property type="term" value="P:peptidoglycan biosynthetic process"/>
    <property type="evidence" value="ECO:0007669"/>
    <property type="project" value="UniProtKB-KW"/>
</dbReference>
<evidence type="ECO:0000256" key="19">
    <source>
        <dbReference type="ARBA" id="ARBA00044770"/>
    </source>
</evidence>
<feature type="transmembrane region" description="Helical" evidence="22">
    <location>
        <begin position="56"/>
        <end position="74"/>
    </location>
</feature>
<comment type="function">
    <text evidence="21">Peptidoglycan polymerase that is essential for cell division.</text>
</comment>
<keyword evidence="8" id="KW-0133">Cell shape</keyword>
<dbReference type="AlphaFoldDB" id="A0A840UH48"/>
<dbReference type="NCBIfam" id="TIGR02614">
    <property type="entry name" value="ftsW"/>
    <property type="match status" value="1"/>
</dbReference>
<dbReference type="InterPro" id="IPR013437">
    <property type="entry name" value="FtsW"/>
</dbReference>
<comment type="caution">
    <text evidence="23">The sequence shown here is derived from an EMBL/GenBank/DDBJ whole genome shotgun (WGS) entry which is preliminary data.</text>
</comment>
<keyword evidence="3" id="KW-1003">Cell membrane</keyword>
<organism evidence="23 24">
    <name type="scientific">Pectinatus brassicae</name>
    <dbReference type="NCBI Taxonomy" id="862415"/>
    <lineage>
        <taxon>Bacteria</taxon>
        <taxon>Bacillati</taxon>
        <taxon>Bacillota</taxon>
        <taxon>Negativicutes</taxon>
        <taxon>Selenomonadales</taxon>
        <taxon>Selenomonadaceae</taxon>
        <taxon>Pectinatus</taxon>
    </lineage>
</organism>
<keyword evidence="11 22" id="KW-0472">Membrane</keyword>
<feature type="transmembrane region" description="Helical" evidence="22">
    <location>
        <begin position="347"/>
        <end position="368"/>
    </location>
</feature>
<dbReference type="GO" id="GO:0008360">
    <property type="term" value="P:regulation of cell shape"/>
    <property type="evidence" value="ECO:0007669"/>
    <property type="project" value="UniProtKB-KW"/>
</dbReference>
<keyword evidence="10 22" id="KW-1133">Transmembrane helix</keyword>
<evidence type="ECO:0000256" key="2">
    <source>
        <dbReference type="ARBA" id="ARBA00004752"/>
    </source>
</evidence>
<feature type="transmembrane region" description="Helical" evidence="22">
    <location>
        <begin position="156"/>
        <end position="189"/>
    </location>
</feature>
<evidence type="ECO:0000313" key="23">
    <source>
        <dbReference type="EMBL" id="MBB5336446.1"/>
    </source>
</evidence>
<name>A0A840UH48_9FIRM</name>
<keyword evidence="13" id="KW-0961">Cell wall biogenesis/degradation</keyword>
<dbReference type="GO" id="GO:0005886">
    <property type="term" value="C:plasma membrane"/>
    <property type="evidence" value="ECO:0007669"/>
    <property type="project" value="UniProtKB-SubCell"/>
</dbReference>
<comment type="subcellular location">
    <subcellularLocation>
        <location evidence="1">Cell membrane</location>
        <topology evidence="1">Multi-pass membrane protein</topology>
    </subcellularLocation>
</comment>
<evidence type="ECO:0000313" key="24">
    <source>
        <dbReference type="Proteomes" id="UP000559117"/>
    </source>
</evidence>
<dbReference type="PANTHER" id="PTHR30474">
    <property type="entry name" value="CELL CYCLE PROTEIN"/>
    <property type="match status" value="1"/>
</dbReference>
<evidence type="ECO:0000256" key="6">
    <source>
        <dbReference type="ARBA" id="ARBA00022679"/>
    </source>
</evidence>
<dbReference type="InterPro" id="IPR001182">
    <property type="entry name" value="FtsW/RodA"/>
</dbReference>
<dbReference type="GO" id="GO:0051301">
    <property type="term" value="P:cell division"/>
    <property type="evidence" value="ECO:0007669"/>
    <property type="project" value="UniProtKB-KW"/>
</dbReference>
<evidence type="ECO:0000256" key="13">
    <source>
        <dbReference type="ARBA" id="ARBA00023316"/>
    </source>
</evidence>
<dbReference type="GO" id="GO:0071555">
    <property type="term" value="P:cell wall organization"/>
    <property type="evidence" value="ECO:0007669"/>
    <property type="project" value="UniProtKB-KW"/>
</dbReference>
<dbReference type="EC" id="2.4.99.28" evidence="19"/>
<feature type="transmembrane region" description="Helical" evidence="22">
    <location>
        <begin position="21"/>
        <end position="44"/>
    </location>
</feature>
<dbReference type="Proteomes" id="UP000559117">
    <property type="component" value="Unassembled WGS sequence"/>
</dbReference>
<evidence type="ECO:0000256" key="3">
    <source>
        <dbReference type="ARBA" id="ARBA00022475"/>
    </source>
</evidence>